<feature type="domain" description="DUF4964" evidence="2">
    <location>
        <begin position="19"/>
        <end position="89"/>
    </location>
</feature>
<comment type="caution">
    <text evidence="5">The sequence shown here is derived from an EMBL/GenBank/DDBJ whole genome shotgun (WGS) entry which is preliminary data.</text>
</comment>
<proteinExistence type="predicted"/>
<dbReference type="InterPro" id="IPR008928">
    <property type="entry name" value="6-hairpin_glycosidase_sf"/>
</dbReference>
<dbReference type="Gene3D" id="2.60.120.260">
    <property type="entry name" value="Galactose-binding domain-like"/>
    <property type="match status" value="1"/>
</dbReference>
<dbReference type="Proteomes" id="UP001363035">
    <property type="component" value="Unassembled WGS sequence"/>
</dbReference>
<feature type="domain" description="Glutaminase A central" evidence="3">
    <location>
        <begin position="454"/>
        <end position="790"/>
    </location>
</feature>
<dbReference type="Pfam" id="PF17168">
    <property type="entry name" value="DUF5127"/>
    <property type="match status" value="1"/>
</dbReference>
<dbReference type="PANTHER" id="PTHR31987:SF1">
    <property type="entry name" value="GLUTAMINASE A"/>
    <property type="match status" value="1"/>
</dbReference>
<evidence type="ECO:0000313" key="6">
    <source>
        <dbReference type="Proteomes" id="UP001363035"/>
    </source>
</evidence>
<dbReference type="RefSeq" id="WP_336557231.1">
    <property type="nucleotide sequence ID" value="NZ_JAYLLN010000003.1"/>
</dbReference>
<feature type="signal peptide" evidence="1">
    <location>
        <begin position="1"/>
        <end position="19"/>
    </location>
</feature>
<name>A0ABU8I2Q8_9SPHI</name>
<dbReference type="Gene3D" id="1.50.10.10">
    <property type="match status" value="1"/>
</dbReference>
<dbReference type="SUPFAM" id="SSF48208">
    <property type="entry name" value="Six-hairpin glycosidases"/>
    <property type="match status" value="1"/>
</dbReference>
<protein>
    <submittedName>
        <fullName evidence="5">DUF4965 domain-containing protein</fullName>
    </submittedName>
</protein>
<evidence type="ECO:0000259" key="4">
    <source>
        <dbReference type="Pfam" id="PF17168"/>
    </source>
</evidence>
<dbReference type="InterPro" id="IPR052743">
    <property type="entry name" value="Glutaminase_GtaA"/>
</dbReference>
<sequence length="800" mass="91350">MKSVSFFLLSLFVPIFLHAQSVKNSLRAPAYPLITLDPNMSAWSYSDELYESSPRHWSDKKLPLLGVLKVDNEYYRFLGTEEMELLSMLPNGEDKPWEAKYLTKDPVGDWTAISYDDQSWQQGKGAFGTFENEPHSKTNWTNAKIWVRRTLDLKEDLSNSSILLEFSHDDDAEIFINGIQVVKTGGTGKNKRVKLNDAVLKTLKPGKNVIAAYCFNGGANGFLDVGLLKERTDQALFPKTAKQISADVQPMQTHYVFQCGDVELKITFTAPLFLDDLVLLSRPVNYLSYEISSSKPRTVELYLEASPNWALHLPTQASSSSTFQKNGITYLKTGSVAQKILERKGDHVRNDWGYFYMASDAKNIQAKVESGEVQKLAFRTNIQVKGKAKGKFAIGYDDVFAIQYFGENLRPYWNKDGKSSIEQQFELAFKDYDLLMKKVADFDRNFMLQYQRYGKSYAELCALAYRQSIAAHKLVQAPNGDLLWLSKENDSNGSIGTVDITYPSAPLYLYYNPELAKAMMNFIFYYSESGKWKKPFPAHDIGTYPVANGQTYGGDMPVEEGGNMLILTYAIAKVEGNADYAAKHWSVLKTWADYLVEKGLDPENQLCTDDFAGHFAHNANLSIKAIMGIASFGYLAEMQGKKDLANTYLSKAKEMAKEWEKMANDGDHYRLTFDKPGTWSQKYNMVWDNLFDMQIFDPKIREKEIQYYLTKQNRYGLPLDSRETYTKTDWILWTASMAEDQATFERFVNPVHQFMNETVNRVPMSDWVFTDKPERRGFKARSVVGAYFIKMLEEKIKSKN</sequence>
<keyword evidence="1" id="KW-0732">Signal</keyword>
<dbReference type="Pfam" id="PF16335">
    <property type="entry name" value="GtaA_6_Hairpin"/>
    <property type="match status" value="1"/>
</dbReference>
<evidence type="ECO:0000256" key="1">
    <source>
        <dbReference type="SAM" id="SignalP"/>
    </source>
</evidence>
<reference evidence="5 6" key="1">
    <citation type="submission" date="2024-01" db="EMBL/GenBank/DDBJ databases">
        <title>Sphingobacterium tenebrionis sp. nov., a novel endophyte isolated from tenebrio molitor intestines.</title>
        <authorList>
            <person name="Zhang C."/>
        </authorList>
    </citation>
    <scope>NUCLEOTIDE SEQUENCE [LARGE SCALE GENOMIC DNA]</scope>
    <source>
        <strain evidence="5 6">PU5-4</strain>
    </source>
</reference>
<evidence type="ECO:0000259" key="3">
    <source>
        <dbReference type="Pfam" id="PF16335"/>
    </source>
</evidence>
<evidence type="ECO:0000313" key="5">
    <source>
        <dbReference type="EMBL" id="MEI5983813.1"/>
    </source>
</evidence>
<gene>
    <name evidence="5" type="ORF">VJ786_02735</name>
</gene>
<dbReference type="InterPro" id="IPR012341">
    <property type="entry name" value="6hp_glycosidase-like_sf"/>
</dbReference>
<dbReference type="InterPro" id="IPR008979">
    <property type="entry name" value="Galactose-bd-like_sf"/>
</dbReference>
<dbReference type="InterPro" id="IPR032515">
    <property type="entry name" value="DUF4964"/>
</dbReference>
<dbReference type="InterPro" id="IPR032514">
    <property type="entry name" value="GtaA_central"/>
</dbReference>
<dbReference type="InterPro" id="IPR033433">
    <property type="entry name" value="GtaA_N"/>
</dbReference>
<dbReference type="Pfam" id="PF16334">
    <property type="entry name" value="DUF4964"/>
    <property type="match status" value="1"/>
</dbReference>
<dbReference type="EMBL" id="JAYLLN010000003">
    <property type="protein sequence ID" value="MEI5983813.1"/>
    <property type="molecule type" value="Genomic_DNA"/>
</dbReference>
<dbReference type="SUPFAM" id="SSF49785">
    <property type="entry name" value="Galactose-binding domain-like"/>
    <property type="match status" value="1"/>
</dbReference>
<feature type="chain" id="PRO_5047377747" evidence="1">
    <location>
        <begin position="20"/>
        <end position="800"/>
    </location>
</feature>
<keyword evidence="6" id="KW-1185">Reference proteome</keyword>
<feature type="domain" description="Glutaminase A N-terminal" evidence="4">
    <location>
        <begin position="252"/>
        <end position="378"/>
    </location>
</feature>
<accession>A0ABU8I2Q8</accession>
<evidence type="ECO:0000259" key="2">
    <source>
        <dbReference type="Pfam" id="PF16334"/>
    </source>
</evidence>
<dbReference type="PANTHER" id="PTHR31987">
    <property type="entry name" value="GLUTAMINASE A-RELATED"/>
    <property type="match status" value="1"/>
</dbReference>
<organism evidence="5 6">
    <name type="scientific">Sphingobacterium tenebrionis</name>
    <dbReference type="NCBI Taxonomy" id="3111775"/>
    <lineage>
        <taxon>Bacteria</taxon>
        <taxon>Pseudomonadati</taxon>
        <taxon>Bacteroidota</taxon>
        <taxon>Sphingobacteriia</taxon>
        <taxon>Sphingobacteriales</taxon>
        <taxon>Sphingobacteriaceae</taxon>
        <taxon>Sphingobacterium</taxon>
    </lineage>
</organism>